<name>A0ABX2JNX3_9MYCO</name>
<dbReference type="Proteomes" id="UP000708347">
    <property type="component" value="Unassembled WGS sequence"/>
</dbReference>
<dbReference type="Pfam" id="PF02517">
    <property type="entry name" value="Rce1-like"/>
    <property type="match status" value="1"/>
</dbReference>
<proteinExistence type="predicted"/>
<evidence type="ECO:0000259" key="2">
    <source>
        <dbReference type="Pfam" id="PF02517"/>
    </source>
</evidence>
<keyword evidence="4" id="KW-1185">Reference proteome</keyword>
<dbReference type="PIRSF" id="PIRSF026622">
    <property type="entry name" value="Proteas_026622"/>
    <property type="match status" value="1"/>
</dbReference>
<dbReference type="InterPro" id="IPR003675">
    <property type="entry name" value="Rce1/LyrA-like_dom"/>
</dbReference>
<sequence length="183" mass="18750">MPVIHKHSGVPAVRAAIGTGLAVAARAPLGLRPPQLWAGLRFGGAAAALVAGGVAATTAVPRVRAGMHGRELPEGATRWLALDIPLGTVWTEETIFRGVLATLAARAIGPSRGRLLQAAAFGLWHIPDAKRTGEPIVGTVLVTAVAGWVFAWLAERSGSVLAPVLAHLAINEAGAVAALVVQR</sequence>
<gene>
    <name evidence="3" type="ORF">FEG63_07325</name>
</gene>
<evidence type="ECO:0000256" key="1">
    <source>
        <dbReference type="SAM" id="Phobius"/>
    </source>
</evidence>
<organism evidence="3 4">
    <name type="scientific">Mycolicibacterium sphagni</name>
    <dbReference type="NCBI Taxonomy" id="1786"/>
    <lineage>
        <taxon>Bacteria</taxon>
        <taxon>Bacillati</taxon>
        <taxon>Actinomycetota</taxon>
        <taxon>Actinomycetes</taxon>
        <taxon>Mycobacteriales</taxon>
        <taxon>Mycobacteriaceae</taxon>
        <taxon>Mycolicibacterium</taxon>
    </lineage>
</organism>
<accession>A0ABX2JNX3</accession>
<comment type="caution">
    <text evidence="3">The sequence shown here is derived from an EMBL/GenBank/DDBJ whole genome shotgun (WGS) entry which is preliminary data.</text>
</comment>
<dbReference type="EMBL" id="VBSB01000005">
    <property type="protein sequence ID" value="NTY59363.1"/>
    <property type="molecule type" value="Genomic_DNA"/>
</dbReference>
<protein>
    <submittedName>
        <fullName evidence="3">CPBP family intramembrane metalloprotease</fullName>
    </submittedName>
</protein>
<reference evidence="3 4" key="1">
    <citation type="submission" date="2019-05" db="EMBL/GenBank/DDBJ databases">
        <title>Mycolicibacterium sphagni ENV482 genome assembly.</title>
        <authorList>
            <person name="Chen W."/>
            <person name="Faulkner N.W."/>
            <person name="Hyman M.R."/>
        </authorList>
    </citation>
    <scope>NUCLEOTIDE SEQUENCE [LARGE SCALE GENOMIC DNA]</scope>
    <source>
        <strain evidence="3 4">ENV482</strain>
    </source>
</reference>
<keyword evidence="3" id="KW-0482">Metalloprotease</keyword>
<evidence type="ECO:0000313" key="4">
    <source>
        <dbReference type="Proteomes" id="UP000708347"/>
    </source>
</evidence>
<keyword evidence="1" id="KW-0812">Transmembrane</keyword>
<feature type="transmembrane region" description="Helical" evidence="1">
    <location>
        <begin position="160"/>
        <end position="181"/>
    </location>
</feature>
<feature type="domain" description="CAAX prenyl protease 2/Lysostaphin resistance protein A-like" evidence="2">
    <location>
        <begin position="79"/>
        <end position="171"/>
    </location>
</feature>
<keyword evidence="1" id="KW-0472">Membrane</keyword>
<dbReference type="InterPro" id="IPR015837">
    <property type="entry name" value="UCP026622_CAAX_protease"/>
</dbReference>
<keyword evidence="1" id="KW-1133">Transmembrane helix</keyword>
<keyword evidence="3" id="KW-0378">Hydrolase</keyword>
<dbReference type="GO" id="GO:0008237">
    <property type="term" value="F:metallopeptidase activity"/>
    <property type="evidence" value="ECO:0007669"/>
    <property type="project" value="UniProtKB-KW"/>
</dbReference>
<evidence type="ECO:0000313" key="3">
    <source>
        <dbReference type="EMBL" id="NTY59363.1"/>
    </source>
</evidence>
<feature type="transmembrane region" description="Helical" evidence="1">
    <location>
        <begin position="136"/>
        <end position="154"/>
    </location>
</feature>
<feature type="transmembrane region" description="Helical" evidence="1">
    <location>
        <begin position="38"/>
        <end position="60"/>
    </location>
</feature>
<keyword evidence="3" id="KW-0645">Protease</keyword>